<evidence type="ECO:0000313" key="3">
    <source>
        <dbReference type="Proteomes" id="UP000824540"/>
    </source>
</evidence>
<gene>
    <name evidence="2" type="ORF">JZ751_019696</name>
</gene>
<proteinExistence type="predicted"/>
<evidence type="ECO:0000256" key="1">
    <source>
        <dbReference type="SAM" id="MobiDB-lite"/>
    </source>
</evidence>
<organism evidence="2 3">
    <name type="scientific">Albula glossodonta</name>
    <name type="common">roundjaw bonefish</name>
    <dbReference type="NCBI Taxonomy" id="121402"/>
    <lineage>
        <taxon>Eukaryota</taxon>
        <taxon>Metazoa</taxon>
        <taxon>Chordata</taxon>
        <taxon>Craniata</taxon>
        <taxon>Vertebrata</taxon>
        <taxon>Euteleostomi</taxon>
        <taxon>Actinopterygii</taxon>
        <taxon>Neopterygii</taxon>
        <taxon>Teleostei</taxon>
        <taxon>Albuliformes</taxon>
        <taxon>Albulidae</taxon>
        <taxon>Albula</taxon>
    </lineage>
</organism>
<sequence length="103" mass="11147">MAEPHFSNVGASCLRPTTETLTTPPDNSTVPVCALPHLYTPNLPLPPTSPKTVAECLHLTIKIKNSAHWGHSKSARGEARKSVLDHISGEMIYTPFSFRGQGV</sequence>
<evidence type="ECO:0000313" key="2">
    <source>
        <dbReference type="EMBL" id="KAG9341255.1"/>
    </source>
</evidence>
<dbReference type="EMBL" id="JAFBMS010000037">
    <property type="protein sequence ID" value="KAG9341255.1"/>
    <property type="molecule type" value="Genomic_DNA"/>
</dbReference>
<reference evidence="2" key="1">
    <citation type="thesis" date="2021" institute="BYU ScholarsArchive" country="Provo, UT, USA">
        <title>Applications of and Algorithms for Genome Assembly and Genomic Analyses with an Emphasis on Marine Teleosts.</title>
        <authorList>
            <person name="Pickett B.D."/>
        </authorList>
    </citation>
    <scope>NUCLEOTIDE SEQUENCE</scope>
    <source>
        <strain evidence="2">HI-2016</strain>
    </source>
</reference>
<feature type="region of interest" description="Disordered" evidence="1">
    <location>
        <begin position="1"/>
        <end position="27"/>
    </location>
</feature>
<feature type="compositionally biased region" description="Low complexity" evidence="1">
    <location>
        <begin position="16"/>
        <end position="25"/>
    </location>
</feature>
<accession>A0A8T2NLI6</accession>
<dbReference type="AlphaFoldDB" id="A0A8T2NLI6"/>
<dbReference type="Proteomes" id="UP000824540">
    <property type="component" value="Unassembled WGS sequence"/>
</dbReference>
<protein>
    <submittedName>
        <fullName evidence="2">Uncharacterized protein</fullName>
    </submittedName>
</protein>
<comment type="caution">
    <text evidence="2">The sequence shown here is derived from an EMBL/GenBank/DDBJ whole genome shotgun (WGS) entry which is preliminary data.</text>
</comment>
<keyword evidence="3" id="KW-1185">Reference proteome</keyword>
<name>A0A8T2NLI6_9TELE</name>